<dbReference type="EMBL" id="BART01018972">
    <property type="protein sequence ID" value="GAG80286.1"/>
    <property type="molecule type" value="Genomic_DNA"/>
</dbReference>
<dbReference type="AlphaFoldDB" id="X1C798"/>
<feature type="non-terminal residue" evidence="1">
    <location>
        <position position="1"/>
    </location>
</feature>
<accession>X1C798</accession>
<sequence length="181" mass="21139">YNTTATKYLEKYFTNASAITKSIQLKDEKKGIDFFVCMNSGKKIKVDAKFREKGASIWWKNGEEELALEIWSIKPKTYYNFTNLTSKQQLGWTLDDSKETDYILYVFNEADSKNIFIFDFELLKNALQAHGREWIKQYKHVQQRTNAGAYTWVSEVVFVPISVVQNAINPKINNSTYLFKN</sequence>
<organism evidence="1">
    <name type="scientific">marine sediment metagenome</name>
    <dbReference type="NCBI Taxonomy" id="412755"/>
    <lineage>
        <taxon>unclassified sequences</taxon>
        <taxon>metagenomes</taxon>
        <taxon>ecological metagenomes</taxon>
    </lineage>
</organism>
<gene>
    <name evidence="1" type="ORF">S01H4_35642</name>
</gene>
<proteinExistence type="predicted"/>
<protein>
    <submittedName>
        <fullName evidence="1">Uncharacterized protein</fullName>
    </submittedName>
</protein>
<evidence type="ECO:0000313" key="1">
    <source>
        <dbReference type="EMBL" id="GAG80286.1"/>
    </source>
</evidence>
<reference evidence="1" key="1">
    <citation type="journal article" date="2014" name="Front. Microbiol.">
        <title>High frequency of phylogenetically diverse reductive dehalogenase-homologous genes in deep subseafloor sedimentary metagenomes.</title>
        <authorList>
            <person name="Kawai M."/>
            <person name="Futagami T."/>
            <person name="Toyoda A."/>
            <person name="Takaki Y."/>
            <person name="Nishi S."/>
            <person name="Hori S."/>
            <person name="Arai W."/>
            <person name="Tsubouchi T."/>
            <person name="Morono Y."/>
            <person name="Uchiyama I."/>
            <person name="Ito T."/>
            <person name="Fujiyama A."/>
            <person name="Inagaki F."/>
            <person name="Takami H."/>
        </authorList>
    </citation>
    <scope>NUCLEOTIDE SEQUENCE</scope>
    <source>
        <strain evidence="1">Expedition CK06-06</strain>
    </source>
</reference>
<name>X1C798_9ZZZZ</name>
<comment type="caution">
    <text evidence="1">The sequence shown here is derived from an EMBL/GenBank/DDBJ whole genome shotgun (WGS) entry which is preliminary data.</text>
</comment>